<evidence type="ECO:0000256" key="2">
    <source>
        <dbReference type="ARBA" id="ARBA00004236"/>
    </source>
</evidence>
<keyword evidence="5 11" id="KW-0812">Transmembrane</keyword>
<keyword evidence="10" id="KW-0961">Cell wall biogenesis/degradation</keyword>
<keyword evidence="8 11" id="KW-1133">Transmembrane helix</keyword>
<evidence type="ECO:0000256" key="4">
    <source>
        <dbReference type="ARBA" id="ARBA00022645"/>
    </source>
</evidence>
<evidence type="ECO:0000256" key="7">
    <source>
        <dbReference type="ARBA" id="ARBA00022984"/>
    </source>
</evidence>
<accession>A0AAP2DRC3</accession>
<dbReference type="Gene3D" id="3.90.1310.10">
    <property type="entry name" value="Penicillin-binding protein 2a (Domain 2)"/>
    <property type="match status" value="1"/>
</dbReference>
<dbReference type="PANTHER" id="PTHR30627">
    <property type="entry name" value="PEPTIDOGLYCAN D,D-TRANSPEPTIDASE"/>
    <property type="match status" value="1"/>
</dbReference>
<dbReference type="InterPro" id="IPR012338">
    <property type="entry name" value="Beta-lactam/transpept-like"/>
</dbReference>
<comment type="caution">
    <text evidence="14">The sequence shown here is derived from an EMBL/GenBank/DDBJ whole genome shotgun (WGS) entry which is preliminary data.</text>
</comment>
<evidence type="ECO:0000259" key="13">
    <source>
        <dbReference type="Pfam" id="PF03717"/>
    </source>
</evidence>
<evidence type="ECO:0000256" key="3">
    <source>
        <dbReference type="ARBA" id="ARBA00022475"/>
    </source>
</evidence>
<evidence type="ECO:0000259" key="12">
    <source>
        <dbReference type="Pfam" id="PF00905"/>
    </source>
</evidence>
<reference evidence="14 15" key="1">
    <citation type="submission" date="2021-05" db="EMBL/GenBank/DDBJ databases">
        <title>A Polyphasic approach of four new species of the genus Ohtaekwangia: Ohtaekwangia histidinii sp. nov., Ohtaekwangia cretensis sp. nov., Ohtaekwangia indiensis sp. nov., Ohtaekwangia reichenbachii sp. nov. from diverse environment.</title>
        <authorList>
            <person name="Octaviana S."/>
        </authorList>
    </citation>
    <scope>NUCLEOTIDE SEQUENCE [LARGE SCALE GENOMIC DNA]</scope>
    <source>
        <strain evidence="14 15">PWU4</strain>
    </source>
</reference>
<dbReference type="Pfam" id="PF03717">
    <property type="entry name" value="PBP_dimer"/>
    <property type="match status" value="1"/>
</dbReference>
<keyword evidence="4" id="KW-0645">Protease</keyword>
<keyword evidence="9 11" id="KW-0472">Membrane</keyword>
<dbReference type="GO" id="GO:0071972">
    <property type="term" value="F:peptidoglycan L,D-transpeptidase activity"/>
    <property type="evidence" value="ECO:0007669"/>
    <property type="project" value="TreeGrafter"/>
</dbReference>
<dbReference type="Gene3D" id="3.30.1390.30">
    <property type="entry name" value="Penicillin-binding protein 2a, domain 3"/>
    <property type="match status" value="1"/>
</dbReference>
<name>A0AAP2DRC3_9BACT</name>
<dbReference type="InterPro" id="IPR001460">
    <property type="entry name" value="PCN-bd_Tpept"/>
</dbReference>
<dbReference type="RefSeq" id="WP_254167652.1">
    <property type="nucleotide sequence ID" value="NZ_JAHESF010000027.1"/>
</dbReference>
<dbReference type="GO" id="GO:0071555">
    <property type="term" value="P:cell wall organization"/>
    <property type="evidence" value="ECO:0007669"/>
    <property type="project" value="UniProtKB-KW"/>
</dbReference>
<dbReference type="InterPro" id="IPR050515">
    <property type="entry name" value="Beta-lactam/transpept"/>
</dbReference>
<evidence type="ECO:0000256" key="10">
    <source>
        <dbReference type="ARBA" id="ARBA00023316"/>
    </source>
</evidence>
<evidence type="ECO:0000313" key="14">
    <source>
        <dbReference type="EMBL" id="MBT1699597.1"/>
    </source>
</evidence>
<sequence>MNEGRKEIIQLTFIVVGIIFLIKLFFIQVIDSKYRELADSNAILPKVDYPIRGLIYDRNGKLIVYNTPEFDLQIVKNEVKNLDTAAFCDVFSKTRQELKQLFKDLKAKREYSPVKPTVFISKLSELDFARIQDRIDEFPGFYIQARSTRAYRSKAMANALGYVSEISKQRLDKDDKGIYRQGDYIGQSGIEAFYEDSLRGRGGVRYLLRDVDGIVQGSFDGGKADVLAVPGKNLTTTVSIELQEYGEYLMEGKAGSIICIEPSSGEILAMVSGPSYDPTKLTGKNYSQNFALISNDTNKPLFNRPLMAQYRPGSIFKVAQAMVALQEKVITPETRVPCDRSIIGCHGPHSNEDLRGAITNSCNPYFHNVLRRMLNQGKSNNPFDDTRIGLAEWNRHITSFGFGKPLGIDLPNEKGGLMPSPAFYDRAYGGRPWKFSNIYSIAIGEGENLVVPLQMANFAATVANKGYYIIPHLVKSIGDSGKPLPQYLEKHYTTIDPENFAIAADAMEEVVRSGTGQFRASLKDIVVCGKTGSVQNDARTMRQARPDHSVFIAYAPKENPQIAVSVYVEFSGQGARAAASIASLMIEKYLYGETKRPHIEEYVKRGKFLD</sequence>
<keyword evidence="3" id="KW-1003">Cell membrane</keyword>
<dbReference type="SUPFAM" id="SSF56519">
    <property type="entry name" value="Penicillin binding protein dimerisation domain"/>
    <property type="match status" value="1"/>
</dbReference>
<gene>
    <name evidence="14" type="ORF">KK083_22045</name>
</gene>
<comment type="subcellular location">
    <subcellularLocation>
        <location evidence="2">Cell membrane</location>
    </subcellularLocation>
    <subcellularLocation>
        <location evidence="1">Membrane</location>
        <topology evidence="1">Single-pass membrane protein</topology>
    </subcellularLocation>
</comment>
<dbReference type="Pfam" id="PF00905">
    <property type="entry name" value="Transpeptidase"/>
    <property type="match status" value="1"/>
</dbReference>
<dbReference type="GO" id="GO:0008658">
    <property type="term" value="F:penicillin binding"/>
    <property type="evidence" value="ECO:0007669"/>
    <property type="project" value="InterPro"/>
</dbReference>
<keyword evidence="7" id="KW-0573">Peptidoglycan synthesis</keyword>
<evidence type="ECO:0000256" key="9">
    <source>
        <dbReference type="ARBA" id="ARBA00023136"/>
    </source>
</evidence>
<evidence type="ECO:0000256" key="8">
    <source>
        <dbReference type="ARBA" id="ARBA00022989"/>
    </source>
</evidence>
<proteinExistence type="predicted"/>
<dbReference type="EMBL" id="JAHESF010000027">
    <property type="protein sequence ID" value="MBT1699597.1"/>
    <property type="molecule type" value="Genomic_DNA"/>
</dbReference>
<dbReference type="InterPro" id="IPR005311">
    <property type="entry name" value="PBP_dimer"/>
</dbReference>
<protein>
    <submittedName>
        <fullName evidence="14">Peptidoglycan glycosyltransferase</fullName>
    </submittedName>
</protein>
<feature type="transmembrane region" description="Helical" evidence="11">
    <location>
        <begin position="12"/>
        <end position="30"/>
    </location>
</feature>
<dbReference type="AlphaFoldDB" id="A0AAP2DRC3"/>
<dbReference type="GO" id="GO:0009252">
    <property type="term" value="P:peptidoglycan biosynthetic process"/>
    <property type="evidence" value="ECO:0007669"/>
    <property type="project" value="UniProtKB-KW"/>
</dbReference>
<evidence type="ECO:0000256" key="11">
    <source>
        <dbReference type="SAM" id="Phobius"/>
    </source>
</evidence>
<keyword evidence="4" id="KW-0121">Carboxypeptidase</keyword>
<dbReference type="PANTHER" id="PTHR30627:SF2">
    <property type="entry name" value="PEPTIDOGLYCAN D,D-TRANSPEPTIDASE MRDA"/>
    <property type="match status" value="1"/>
</dbReference>
<keyword evidence="4" id="KW-0378">Hydrolase</keyword>
<feature type="domain" description="Penicillin-binding protein dimerisation" evidence="13">
    <location>
        <begin position="49"/>
        <end position="214"/>
    </location>
</feature>
<keyword evidence="6" id="KW-0133">Cell shape</keyword>
<dbReference type="GO" id="GO:0005886">
    <property type="term" value="C:plasma membrane"/>
    <property type="evidence" value="ECO:0007669"/>
    <property type="project" value="UniProtKB-SubCell"/>
</dbReference>
<keyword evidence="15" id="KW-1185">Reference proteome</keyword>
<evidence type="ECO:0000256" key="1">
    <source>
        <dbReference type="ARBA" id="ARBA00004167"/>
    </source>
</evidence>
<dbReference type="InterPro" id="IPR036138">
    <property type="entry name" value="PBP_dimer_sf"/>
</dbReference>
<dbReference type="Gene3D" id="3.40.710.10">
    <property type="entry name" value="DD-peptidase/beta-lactamase superfamily"/>
    <property type="match status" value="1"/>
</dbReference>
<organism evidence="14 15">
    <name type="scientific">Chryseosolibacter histidini</name>
    <dbReference type="NCBI Taxonomy" id="2782349"/>
    <lineage>
        <taxon>Bacteria</taxon>
        <taxon>Pseudomonadati</taxon>
        <taxon>Bacteroidota</taxon>
        <taxon>Cytophagia</taxon>
        <taxon>Cytophagales</taxon>
        <taxon>Chryseotaleaceae</taxon>
        <taxon>Chryseosolibacter</taxon>
    </lineage>
</organism>
<evidence type="ECO:0000256" key="6">
    <source>
        <dbReference type="ARBA" id="ARBA00022960"/>
    </source>
</evidence>
<evidence type="ECO:0000256" key="5">
    <source>
        <dbReference type="ARBA" id="ARBA00022692"/>
    </source>
</evidence>
<evidence type="ECO:0000313" key="15">
    <source>
        <dbReference type="Proteomes" id="UP001319200"/>
    </source>
</evidence>
<dbReference type="GO" id="GO:0008360">
    <property type="term" value="P:regulation of cell shape"/>
    <property type="evidence" value="ECO:0007669"/>
    <property type="project" value="UniProtKB-KW"/>
</dbReference>
<dbReference type="SUPFAM" id="SSF56601">
    <property type="entry name" value="beta-lactamase/transpeptidase-like"/>
    <property type="match status" value="1"/>
</dbReference>
<feature type="domain" description="Penicillin-binding protein transpeptidase" evidence="12">
    <location>
        <begin position="255"/>
        <end position="582"/>
    </location>
</feature>
<dbReference type="Proteomes" id="UP001319200">
    <property type="component" value="Unassembled WGS sequence"/>
</dbReference>